<protein>
    <submittedName>
        <fullName evidence="3">Sel1 repeat family protein</fullName>
    </submittedName>
</protein>
<proteinExistence type="inferred from homology"/>
<dbReference type="Pfam" id="PF08238">
    <property type="entry name" value="Sel1"/>
    <property type="match status" value="2"/>
</dbReference>
<comment type="similarity">
    <text evidence="1">Belongs to the sel-1 family.</text>
</comment>
<accession>A0A914VFX0</accession>
<dbReference type="PANTHER" id="PTHR11102:SF160">
    <property type="entry name" value="ERAD-ASSOCIATED E3 UBIQUITIN-PROTEIN LIGASE COMPONENT HRD3"/>
    <property type="match status" value="1"/>
</dbReference>
<reference evidence="3" key="1">
    <citation type="submission" date="2022-11" db="UniProtKB">
        <authorList>
            <consortium name="WormBaseParasite"/>
        </authorList>
    </citation>
    <scope>IDENTIFICATION</scope>
</reference>
<sequence length="116" mass="13490">MYKDGRGVLQSDEEAIKWFTKSAEQGNANAHVSLWWMYDGQGVPQLDEEAVKWYRKTDRVFHNRIKKLSNGSEKLQNKAMQMLNIALDGCMEMGEARLDQMRKLSNGIQHQQNKEM</sequence>
<dbReference type="InterPro" id="IPR050767">
    <property type="entry name" value="Sel1_AlgK"/>
</dbReference>
<keyword evidence="2" id="KW-1185">Reference proteome</keyword>
<dbReference type="Proteomes" id="UP000887566">
    <property type="component" value="Unplaced"/>
</dbReference>
<dbReference type="InterPro" id="IPR006597">
    <property type="entry name" value="Sel1-like"/>
</dbReference>
<dbReference type="WBParaSite" id="PSAMB.scaffold1904size26819.g15421.t1">
    <property type="protein sequence ID" value="PSAMB.scaffold1904size26819.g15421.t1"/>
    <property type="gene ID" value="PSAMB.scaffold1904size26819.g15421"/>
</dbReference>
<dbReference type="SUPFAM" id="SSF81901">
    <property type="entry name" value="HCP-like"/>
    <property type="match status" value="1"/>
</dbReference>
<dbReference type="InterPro" id="IPR011990">
    <property type="entry name" value="TPR-like_helical_dom_sf"/>
</dbReference>
<dbReference type="Gene3D" id="1.25.40.10">
    <property type="entry name" value="Tetratricopeptide repeat domain"/>
    <property type="match status" value="1"/>
</dbReference>
<dbReference type="PANTHER" id="PTHR11102">
    <property type="entry name" value="SEL-1-LIKE PROTEIN"/>
    <property type="match status" value="1"/>
</dbReference>
<name>A0A914VFX0_9BILA</name>
<evidence type="ECO:0000256" key="1">
    <source>
        <dbReference type="ARBA" id="ARBA00038101"/>
    </source>
</evidence>
<dbReference type="AlphaFoldDB" id="A0A914VFX0"/>
<evidence type="ECO:0000313" key="3">
    <source>
        <dbReference type="WBParaSite" id="PSAMB.scaffold1904size26819.g15421.t1"/>
    </source>
</evidence>
<evidence type="ECO:0000313" key="2">
    <source>
        <dbReference type="Proteomes" id="UP000887566"/>
    </source>
</evidence>
<organism evidence="2 3">
    <name type="scientific">Plectus sambesii</name>
    <dbReference type="NCBI Taxonomy" id="2011161"/>
    <lineage>
        <taxon>Eukaryota</taxon>
        <taxon>Metazoa</taxon>
        <taxon>Ecdysozoa</taxon>
        <taxon>Nematoda</taxon>
        <taxon>Chromadorea</taxon>
        <taxon>Plectida</taxon>
        <taxon>Plectina</taxon>
        <taxon>Plectoidea</taxon>
        <taxon>Plectidae</taxon>
        <taxon>Plectus</taxon>
    </lineage>
</organism>